<protein>
    <submittedName>
        <fullName evidence="1">Uncharacterized protein</fullName>
    </submittedName>
</protein>
<dbReference type="EMBL" id="PVNK01000015">
    <property type="protein sequence ID" value="PRQ05322.1"/>
    <property type="molecule type" value="Genomic_DNA"/>
</dbReference>
<evidence type="ECO:0000313" key="1">
    <source>
        <dbReference type="EMBL" id="PRQ05322.1"/>
    </source>
</evidence>
<dbReference type="Proteomes" id="UP000237968">
    <property type="component" value="Unassembled WGS sequence"/>
</dbReference>
<dbReference type="RefSeq" id="WP_181197177.1">
    <property type="nucleotide sequence ID" value="NZ_PVNK01000015.1"/>
</dbReference>
<dbReference type="AlphaFoldDB" id="A0A2S9YJV8"/>
<name>A0A2S9YJV8_9BACT</name>
<evidence type="ECO:0000313" key="2">
    <source>
        <dbReference type="Proteomes" id="UP000237968"/>
    </source>
</evidence>
<proteinExistence type="predicted"/>
<sequence length="48" mass="4991">MIGIEGDDACFTLDMERVELRVRADLGAAVGAAAVGVKLQLQSGDAAW</sequence>
<organism evidence="1 2">
    <name type="scientific">Enhygromyxa salina</name>
    <dbReference type="NCBI Taxonomy" id="215803"/>
    <lineage>
        <taxon>Bacteria</taxon>
        <taxon>Pseudomonadati</taxon>
        <taxon>Myxococcota</taxon>
        <taxon>Polyangia</taxon>
        <taxon>Nannocystales</taxon>
        <taxon>Nannocystaceae</taxon>
        <taxon>Enhygromyxa</taxon>
    </lineage>
</organism>
<keyword evidence="2" id="KW-1185">Reference proteome</keyword>
<comment type="caution">
    <text evidence="1">The sequence shown here is derived from an EMBL/GenBank/DDBJ whole genome shotgun (WGS) entry which is preliminary data.</text>
</comment>
<gene>
    <name evidence="1" type="ORF">ENSA5_03120</name>
</gene>
<accession>A0A2S9YJV8</accession>
<reference evidence="1 2" key="1">
    <citation type="submission" date="2018-03" db="EMBL/GenBank/DDBJ databases">
        <title>Draft Genome Sequences of the Obligatory Marine Myxobacteria Enhygromyxa salina SWB005.</title>
        <authorList>
            <person name="Poehlein A."/>
            <person name="Moghaddam J.A."/>
            <person name="Harms H."/>
            <person name="Alanjari M."/>
            <person name="Koenig G.M."/>
            <person name="Daniel R."/>
            <person name="Schaeberle T.F."/>
        </authorList>
    </citation>
    <scope>NUCLEOTIDE SEQUENCE [LARGE SCALE GENOMIC DNA]</scope>
    <source>
        <strain evidence="1 2">SWB005</strain>
    </source>
</reference>